<feature type="compositionally biased region" description="Polar residues" evidence="1">
    <location>
        <begin position="54"/>
        <end position="64"/>
    </location>
</feature>
<evidence type="ECO:0000256" key="1">
    <source>
        <dbReference type="SAM" id="MobiDB-lite"/>
    </source>
</evidence>
<reference evidence="2" key="1">
    <citation type="journal article" date="2018" name="Data Brief">
        <title>Genome sequence data from 17 accessions of Ensete ventricosum, a staple food crop for millions in Ethiopia.</title>
        <authorList>
            <person name="Yemataw Z."/>
            <person name="Muzemil S."/>
            <person name="Ambachew D."/>
            <person name="Tripathi L."/>
            <person name="Tesfaye K."/>
            <person name="Chala A."/>
            <person name="Farbos A."/>
            <person name="O'Neill P."/>
            <person name="Moore K."/>
            <person name="Grant M."/>
            <person name="Studholme D.J."/>
        </authorList>
    </citation>
    <scope>NUCLEOTIDE SEQUENCE [LARGE SCALE GENOMIC DNA]</scope>
    <source>
        <tissue evidence="2">Leaf</tissue>
    </source>
</reference>
<protein>
    <submittedName>
        <fullName evidence="2">Uncharacterized protein</fullName>
    </submittedName>
</protein>
<gene>
    <name evidence="2" type="ORF">BHM03_00055213</name>
</gene>
<feature type="compositionally biased region" description="Basic and acidic residues" evidence="1">
    <location>
        <begin position="65"/>
        <end position="77"/>
    </location>
</feature>
<feature type="region of interest" description="Disordered" evidence="1">
    <location>
        <begin position="49"/>
        <end position="88"/>
    </location>
</feature>
<dbReference type="Proteomes" id="UP000290560">
    <property type="component" value="Unassembled WGS sequence"/>
</dbReference>
<sequence>MEGPLYNVMIVAPPTQARVPTSFAIPSRRSNRTFSILLETCFGSYYGPRKQTSKENVQGTSPEGSSHDKGDGWDRVLDGGGEGGRGVVEPKQIESLVCSYTDSTYRKPRSVSSLSSIDRIRARNKRSYPHKARKKNWMRKESVIAGLSFLHRPTPN</sequence>
<proteinExistence type="predicted"/>
<accession>A0A445MM70</accession>
<evidence type="ECO:0000313" key="2">
    <source>
        <dbReference type="EMBL" id="RZR75344.1"/>
    </source>
</evidence>
<organism evidence="2">
    <name type="scientific">Ensete ventricosum</name>
    <name type="common">Abyssinian banana</name>
    <name type="synonym">Musa ensete</name>
    <dbReference type="NCBI Taxonomy" id="4639"/>
    <lineage>
        <taxon>Eukaryota</taxon>
        <taxon>Viridiplantae</taxon>
        <taxon>Streptophyta</taxon>
        <taxon>Embryophyta</taxon>
        <taxon>Tracheophyta</taxon>
        <taxon>Spermatophyta</taxon>
        <taxon>Magnoliopsida</taxon>
        <taxon>Liliopsida</taxon>
        <taxon>Zingiberales</taxon>
        <taxon>Musaceae</taxon>
        <taxon>Ensete</taxon>
    </lineage>
</organism>
<dbReference type="EMBL" id="KV876712">
    <property type="protein sequence ID" value="RZR75344.1"/>
    <property type="molecule type" value="Genomic_DNA"/>
</dbReference>
<dbReference type="AlphaFoldDB" id="A0A445MM70"/>
<name>A0A445MM70_ENSVE</name>